<gene>
    <name evidence="2" type="ORF">NCTC12965_08083</name>
</gene>
<feature type="domain" description="CRISPR-associated Cas3 subtype I-F/YPEST-like C-terminal" evidence="1">
    <location>
        <begin position="89"/>
        <end position="153"/>
    </location>
</feature>
<dbReference type="AlphaFoldDB" id="A0A4U9WIR7"/>
<name>A0A4U9WIR7_SERFO</name>
<protein>
    <submittedName>
        <fullName evidence="2">CRISPR-associated helicase Cas3, subtype I-F/YPEST</fullName>
    </submittedName>
</protein>
<accession>A0A4U9WIR7</accession>
<evidence type="ECO:0000259" key="1">
    <source>
        <dbReference type="Pfam" id="PF21802"/>
    </source>
</evidence>
<proteinExistence type="predicted"/>
<dbReference type="InterPro" id="IPR048824">
    <property type="entry name" value="Cas3-like_C"/>
</dbReference>
<reference evidence="2" key="1">
    <citation type="submission" date="2019-05" db="EMBL/GenBank/DDBJ databases">
        <authorList>
            <consortium name="Pathogen Informatics"/>
        </authorList>
    </citation>
    <scope>NUCLEOTIDE SEQUENCE [LARGE SCALE GENOMIC DNA]</scope>
    <source>
        <strain evidence="2">NCTC12965</strain>
    </source>
</reference>
<dbReference type="Pfam" id="PF21802">
    <property type="entry name" value="Cas3-like_C"/>
    <property type="match status" value="1"/>
</dbReference>
<organism evidence="2">
    <name type="scientific">Serratia fonticola</name>
    <dbReference type="NCBI Taxonomy" id="47917"/>
    <lineage>
        <taxon>Bacteria</taxon>
        <taxon>Pseudomonadati</taxon>
        <taxon>Pseudomonadota</taxon>
        <taxon>Gammaproteobacteria</taxon>
        <taxon>Enterobacterales</taxon>
        <taxon>Yersiniaceae</taxon>
        <taxon>Serratia</taxon>
    </lineage>
</organism>
<sequence length="158" mass="18610">MKLRAHDNLVDLEHACLRSVLQGRQDLEGKYYAAIWWRKQATWCAEQQRVSPFRQSTEEEPHYLWMEDEVDRPRFKFPDSVPGQWKPSDKFREIEVVFAEGIGAWITEDYPTIYQGLADELGMELPEVSQKFGEINLRKNKSDQWHFHPLLGVFGALE</sequence>
<evidence type="ECO:0000313" key="2">
    <source>
        <dbReference type="EMBL" id="VTR59450.1"/>
    </source>
</evidence>
<dbReference type="EMBL" id="CABEEZ010000159">
    <property type="protein sequence ID" value="VTR59450.1"/>
    <property type="molecule type" value="Genomic_DNA"/>
</dbReference>